<feature type="compositionally biased region" description="Polar residues" evidence="1">
    <location>
        <begin position="419"/>
        <end position="433"/>
    </location>
</feature>
<accession>A0A0P1B6B9</accession>
<name>A0A0P1B6B9_PLAHL</name>
<organism evidence="2 3">
    <name type="scientific">Plasmopara halstedii</name>
    <name type="common">Downy mildew of sunflower</name>
    <dbReference type="NCBI Taxonomy" id="4781"/>
    <lineage>
        <taxon>Eukaryota</taxon>
        <taxon>Sar</taxon>
        <taxon>Stramenopiles</taxon>
        <taxon>Oomycota</taxon>
        <taxon>Peronosporomycetes</taxon>
        <taxon>Peronosporales</taxon>
        <taxon>Peronosporaceae</taxon>
        <taxon>Plasmopara</taxon>
    </lineage>
</organism>
<dbReference type="GeneID" id="36402419"/>
<dbReference type="CDD" id="cd00065">
    <property type="entry name" value="FYVE_like_SF"/>
    <property type="match status" value="1"/>
</dbReference>
<dbReference type="OrthoDB" id="97475at2759"/>
<keyword evidence="3" id="KW-1185">Reference proteome</keyword>
<evidence type="ECO:0000313" key="2">
    <source>
        <dbReference type="EMBL" id="CEG49608.1"/>
    </source>
</evidence>
<feature type="region of interest" description="Disordered" evidence="1">
    <location>
        <begin position="413"/>
        <end position="433"/>
    </location>
</feature>
<proteinExistence type="predicted"/>
<feature type="region of interest" description="Disordered" evidence="1">
    <location>
        <begin position="458"/>
        <end position="477"/>
    </location>
</feature>
<dbReference type="PANTHER" id="PTHR13510">
    <property type="entry name" value="FYVE-FINGER-CONTAINING RAB5 EFFECTOR PROTEIN RABENOSYN-5-RELATED"/>
    <property type="match status" value="1"/>
</dbReference>
<protein>
    <submittedName>
        <fullName evidence="2">FYVE-FINGER-CONTAINING RAB5 EFFECTOR PROTEIN RABENOSYN-5-RELATED</fullName>
    </submittedName>
</protein>
<dbReference type="OMA" id="CSKVDCC"/>
<dbReference type="Proteomes" id="UP000054928">
    <property type="component" value="Unassembled WGS sequence"/>
</dbReference>
<dbReference type="RefSeq" id="XP_024585977.1">
    <property type="nucleotide sequence ID" value="XM_024720816.1"/>
</dbReference>
<evidence type="ECO:0000256" key="1">
    <source>
        <dbReference type="SAM" id="MobiDB-lite"/>
    </source>
</evidence>
<dbReference type="AlphaFoldDB" id="A0A0P1B6B9"/>
<sequence>MDLGPRPVDKYVTNAGQPEFRPVGVPLSPGSYRPVNGDKDRYTTLIRGRVESLLRDETLYAERQSRIGSFLHAGEWKQVKKEKNLTFYRRFERGRSLRELALEEELPEIQRAVERGYTSMICDGFVDGTIEDMMYGMTASSQDDLMTGFSYKDPPKDCVWLGTIESPTREDPFHTADLIWALPKLPSIFDQLDVCYLKATGVQLDVQEKRYGYLILHSVYIGQCPSFAAHGISRAKMYFACLFREPRPGVLKVTVRGIIDLSKKVRLLKSLISASTTSVMVGLFNGVKIGEAKKLTLLALRNRFHSTHTFRQTTCYMCCKRASFLGRANLFGTHLLTCYVCGDTVCNNCTRGMKQRVFLGEKQACSKVDCCPNCVLEATTTIHVRPNESEYLVVAEMYRKQRSTMVAEIDTNGAHHNGMKTNNSAGVPTASTEGSVGEFQLDFEDDAFSAALSLPMLRKSSEEDNEPESSPEVKTTSVLSEIKPWSYRIELDEDDFIPSSSADRLYNVMQFERRQLELNLQTQKPSSNKEQSW</sequence>
<dbReference type="InterPro" id="IPR052727">
    <property type="entry name" value="Rab4/Rab5_effector"/>
</dbReference>
<dbReference type="EMBL" id="CCYD01003090">
    <property type="protein sequence ID" value="CEG49608.1"/>
    <property type="molecule type" value="Genomic_DNA"/>
</dbReference>
<reference evidence="3" key="1">
    <citation type="submission" date="2014-09" db="EMBL/GenBank/DDBJ databases">
        <authorList>
            <person name="Sharma Rahul"/>
            <person name="Thines Marco"/>
        </authorList>
    </citation>
    <scope>NUCLEOTIDE SEQUENCE [LARGE SCALE GENOMIC DNA]</scope>
</reference>
<dbReference type="PANTHER" id="PTHR13510:SF44">
    <property type="entry name" value="RABENOSYN-5"/>
    <property type="match status" value="1"/>
</dbReference>
<evidence type="ECO:0000313" key="3">
    <source>
        <dbReference type="Proteomes" id="UP000054928"/>
    </source>
</evidence>